<reference evidence="3 4" key="1">
    <citation type="submission" date="2019-09" db="EMBL/GenBank/DDBJ databases">
        <title>Isolation and complete genome sequencing of Methylocystis species.</title>
        <authorList>
            <person name="Rumah B.L."/>
            <person name="Stead C.E."/>
            <person name="Stevens B.C."/>
            <person name="Minton N.P."/>
            <person name="Grosse-Honebrink A."/>
            <person name="Zhang Y."/>
        </authorList>
    </citation>
    <scope>NUCLEOTIDE SEQUENCE [LARGE SCALE GENOMIC DNA]</scope>
    <source>
        <strain evidence="3 4">BRCS2</strain>
    </source>
</reference>
<dbReference type="RefSeq" id="WP_016921055.1">
    <property type="nucleotide sequence ID" value="NZ_CP044331.1"/>
</dbReference>
<keyword evidence="1" id="KW-0472">Membrane</keyword>
<evidence type="ECO:0000313" key="3">
    <source>
        <dbReference type="EMBL" id="QGM97231.1"/>
    </source>
</evidence>
<proteinExistence type="predicted"/>
<feature type="transmembrane region" description="Helical" evidence="1">
    <location>
        <begin position="199"/>
        <end position="219"/>
    </location>
</feature>
<feature type="transmembrane region" description="Helical" evidence="1">
    <location>
        <begin position="118"/>
        <end position="141"/>
    </location>
</feature>
<dbReference type="KEGG" id="mpar:F7D14_06895"/>
<evidence type="ECO:0000259" key="2">
    <source>
        <dbReference type="Pfam" id="PF14237"/>
    </source>
</evidence>
<dbReference type="Pfam" id="PF14237">
    <property type="entry name" value="GYF_2"/>
    <property type="match status" value="1"/>
</dbReference>
<organism evidence="3 4">
    <name type="scientific">Methylocystis parvus</name>
    <dbReference type="NCBI Taxonomy" id="134"/>
    <lineage>
        <taxon>Bacteria</taxon>
        <taxon>Pseudomonadati</taxon>
        <taxon>Pseudomonadota</taxon>
        <taxon>Alphaproteobacteria</taxon>
        <taxon>Hyphomicrobiales</taxon>
        <taxon>Methylocystaceae</taxon>
        <taxon>Methylocystis</taxon>
    </lineage>
</organism>
<keyword evidence="1" id="KW-0812">Transmembrane</keyword>
<feature type="transmembrane region" description="Helical" evidence="1">
    <location>
        <begin position="86"/>
        <end position="106"/>
    </location>
</feature>
<keyword evidence="1" id="KW-1133">Transmembrane helix</keyword>
<name>A0A6B8M2W0_9HYPH</name>
<dbReference type="AlphaFoldDB" id="A0A6B8M2W0"/>
<dbReference type="InterPro" id="IPR025640">
    <property type="entry name" value="GYF_2"/>
</dbReference>
<protein>
    <submittedName>
        <fullName evidence="3">DUF4339 domain-containing protein</fullName>
    </submittedName>
</protein>
<dbReference type="Proteomes" id="UP000422569">
    <property type="component" value="Chromosome"/>
</dbReference>
<gene>
    <name evidence="3" type="ORF">F7D14_06895</name>
</gene>
<evidence type="ECO:0000313" key="4">
    <source>
        <dbReference type="Proteomes" id="UP000422569"/>
    </source>
</evidence>
<accession>A0A6B8M2W0</accession>
<evidence type="ECO:0000256" key="1">
    <source>
        <dbReference type="SAM" id="Phobius"/>
    </source>
</evidence>
<sequence length="243" mass="26956">MTEQWYCAENGESVGPLSTQQVAERLGKAAKGKPYLVWSPGMSQWSDARVLPQFAPRAPAAAAPPPQRKLSPERRHELVSRARHEFISYLAVSGYLMVWFSAVMFYKATILRSVGVEFAPLGFAVVKALILGKFILVLEAVKLGERRASNEILIWQIVKKALLFTVALIFLSLVEEVIMGHFHGKSARDVLSEIGGGSISQTVATGILMFLVLLPYFAFRRLALELGALPELLFTRRDLGKKQ</sequence>
<keyword evidence="4" id="KW-1185">Reference proteome</keyword>
<feature type="domain" description="GYF" evidence="2">
    <location>
        <begin position="5"/>
        <end position="54"/>
    </location>
</feature>
<dbReference type="EMBL" id="CP044331">
    <property type="protein sequence ID" value="QGM97231.1"/>
    <property type="molecule type" value="Genomic_DNA"/>
</dbReference>
<feature type="transmembrane region" description="Helical" evidence="1">
    <location>
        <begin position="161"/>
        <end position="179"/>
    </location>
</feature>